<dbReference type="KEGG" id="sfh:SFHH103_06106"/>
<dbReference type="GO" id="GO:0009055">
    <property type="term" value="F:electron transfer activity"/>
    <property type="evidence" value="ECO:0007669"/>
    <property type="project" value="InterPro"/>
</dbReference>
<dbReference type="GO" id="GO:0022900">
    <property type="term" value="P:electron transport chain"/>
    <property type="evidence" value="ECO:0007669"/>
    <property type="project" value="InterPro"/>
</dbReference>
<proteinExistence type="predicted"/>
<evidence type="ECO:0000313" key="2">
    <source>
        <dbReference type="Proteomes" id="UP000007735"/>
    </source>
</evidence>
<dbReference type="Pfam" id="PF01322">
    <property type="entry name" value="Cytochrom_C_2"/>
    <property type="match status" value="1"/>
</dbReference>
<geneLocation type="plasmid" evidence="1 2">
    <name>pSfHH103e</name>
</geneLocation>
<dbReference type="InterPro" id="IPR002321">
    <property type="entry name" value="Cyt_c_II"/>
</dbReference>
<keyword evidence="1" id="KW-0614">Plasmid</keyword>
<dbReference type="InterPro" id="IPR010980">
    <property type="entry name" value="Cyt_c/b562"/>
</dbReference>
<dbReference type="PATRIC" id="fig|380.5.peg.5667"/>
<organism evidence="1 2">
    <name type="scientific">Sinorhizobium fredii (strain HH103)</name>
    <dbReference type="NCBI Taxonomy" id="1117943"/>
    <lineage>
        <taxon>Bacteria</taxon>
        <taxon>Pseudomonadati</taxon>
        <taxon>Pseudomonadota</taxon>
        <taxon>Alphaproteobacteria</taxon>
        <taxon>Hyphomicrobiales</taxon>
        <taxon>Rhizobiaceae</taxon>
        <taxon>Sinorhizobium/Ensifer group</taxon>
        <taxon>Sinorhizobium</taxon>
    </lineage>
</organism>
<dbReference type="GO" id="GO:0005506">
    <property type="term" value="F:iron ion binding"/>
    <property type="evidence" value="ECO:0007669"/>
    <property type="project" value="InterPro"/>
</dbReference>
<dbReference type="SUPFAM" id="SSF47175">
    <property type="entry name" value="Cytochromes"/>
    <property type="match status" value="1"/>
</dbReference>
<dbReference type="HOGENOM" id="CLU_106713_0_0_5"/>
<dbReference type="AlphaFoldDB" id="G9AHN4"/>
<dbReference type="GO" id="GO:0020037">
    <property type="term" value="F:heme binding"/>
    <property type="evidence" value="ECO:0007669"/>
    <property type="project" value="InterPro"/>
</dbReference>
<sequence>MLEPSSSIQAHCRTVARVALTLIKSVGLVDMRLNADVSRLSALMLSIAALATPVFVAAAQSLPPEVAQRQQDMKAMAEAAKSINAMFKGSSPYDSKLFKAAAETIRSQSGTALSTLFEGSVTAAGSKASSNIETERQQFDKLALDLSSYAAALSVAADRNRDALGPGMRMQAGDAVAGGGPLAKRIDPARDAISMSAEHAFHLMLQTCTSCHAKFRVESK</sequence>
<dbReference type="Proteomes" id="UP000007735">
    <property type="component" value="Plasmid pSfHH103e"/>
</dbReference>
<dbReference type="Gene3D" id="1.20.120.10">
    <property type="entry name" value="Cytochrome c/b562"/>
    <property type="match status" value="1"/>
</dbReference>
<accession>G9AHN4</accession>
<dbReference type="EMBL" id="HE616899">
    <property type="protein sequence ID" value="CCF00566.1"/>
    <property type="molecule type" value="Genomic_DNA"/>
</dbReference>
<name>G9AHN4_SINF1</name>
<dbReference type="PROSITE" id="PS51009">
    <property type="entry name" value="CYTCII"/>
    <property type="match status" value="1"/>
</dbReference>
<reference evidence="1 2" key="1">
    <citation type="journal article" date="2012" name="J. Bacteriol.">
        <title>Genome sequence of the soybean symbiont Sinorhizobium fredii HH103.</title>
        <authorList>
            <person name="Weidner S."/>
            <person name="Becker A."/>
            <person name="Bonilla I."/>
            <person name="Jaenicke S."/>
            <person name="Lloret J."/>
            <person name="Margaret I."/>
            <person name="Puhler A."/>
            <person name="Ruiz-Sainz J.E."/>
            <person name="Schneiker-Bekel S."/>
            <person name="Szczepanowski R."/>
            <person name="Vinardell J.M."/>
            <person name="Zehner S."/>
            <person name="Gottfert M."/>
        </authorList>
    </citation>
    <scope>NUCLEOTIDE SEQUENCE [LARGE SCALE GENOMIC DNA]</scope>
    <source>
        <strain evidence="1 2">HH103</strain>
        <plasmid evidence="2">pSfHH103e</plasmid>
    </source>
</reference>
<protein>
    <submittedName>
        <fullName evidence="1">Cytochrome c-like protein</fullName>
    </submittedName>
</protein>
<evidence type="ECO:0000313" key="1">
    <source>
        <dbReference type="EMBL" id="CCF00566.1"/>
    </source>
</evidence>
<gene>
    <name evidence="1" type="ordered locus">SFHH103_06106</name>
</gene>